<evidence type="ECO:0000256" key="3">
    <source>
        <dbReference type="ARBA" id="ARBA00022448"/>
    </source>
</evidence>
<reference evidence="24" key="1">
    <citation type="submission" date="2020-09" db="EMBL/GenBank/DDBJ databases">
        <authorList>
            <person name="Kikuchi T."/>
        </authorList>
    </citation>
    <scope>NUCLEOTIDE SEQUENCE</scope>
    <source>
        <strain evidence="24">Ka4C1</strain>
    </source>
</reference>
<dbReference type="GO" id="GO:0045211">
    <property type="term" value="C:postsynaptic membrane"/>
    <property type="evidence" value="ECO:0007669"/>
    <property type="project" value="UniProtKB-SubCell"/>
</dbReference>
<comment type="subcellular location">
    <subcellularLocation>
        <location evidence="1">Cell membrane</location>
        <topology evidence="1">Multi-pass membrane protein</topology>
    </subcellularLocation>
    <subcellularLocation>
        <location evidence="15">Postsynaptic cell membrane</location>
    </subcellularLocation>
</comment>
<dbReference type="InterPro" id="IPR001508">
    <property type="entry name" value="Iono_Glu_rcpt_met"/>
</dbReference>
<keyword evidence="4" id="KW-1003">Cell membrane</keyword>
<feature type="binding site" evidence="16">
    <location>
        <position position="703"/>
    </location>
    <ligand>
        <name>L-glutamate</name>
        <dbReference type="ChEBI" id="CHEBI:29985"/>
    </ligand>
</feature>
<evidence type="ECO:0000256" key="20">
    <source>
        <dbReference type="SAM" id="Phobius"/>
    </source>
</evidence>
<evidence type="ECO:0000256" key="1">
    <source>
        <dbReference type="ARBA" id="ARBA00004651"/>
    </source>
</evidence>
<keyword evidence="11" id="KW-0325">Glycoprotein</keyword>
<evidence type="ECO:0000256" key="5">
    <source>
        <dbReference type="ARBA" id="ARBA00022692"/>
    </source>
</evidence>
<keyword evidence="5 20" id="KW-0812">Transmembrane</keyword>
<evidence type="ECO:0000256" key="7">
    <source>
        <dbReference type="ARBA" id="ARBA00023018"/>
    </source>
</evidence>
<evidence type="ECO:0000313" key="24">
    <source>
        <dbReference type="EMBL" id="CAD5208279.1"/>
    </source>
</evidence>
<dbReference type="Pfam" id="PF00060">
    <property type="entry name" value="Lig_chan"/>
    <property type="match status" value="1"/>
</dbReference>
<dbReference type="InterPro" id="IPR019594">
    <property type="entry name" value="Glu/Gly-bd"/>
</dbReference>
<dbReference type="InterPro" id="IPR015683">
    <property type="entry name" value="Ionotropic_Glu_rcpt"/>
</dbReference>
<keyword evidence="13" id="KW-1071">Ligand-gated ion channel</keyword>
<evidence type="ECO:0000256" key="14">
    <source>
        <dbReference type="ARBA" id="ARBA00023303"/>
    </source>
</evidence>
<feature type="chain" id="PRO_5036220820" evidence="21">
    <location>
        <begin position="21"/>
        <end position="903"/>
    </location>
</feature>
<dbReference type="Gene3D" id="3.40.190.10">
    <property type="entry name" value="Periplasmic binding protein-like II"/>
    <property type="match status" value="2"/>
</dbReference>
<keyword evidence="10" id="KW-0675">Receptor</keyword>
<keyword evidence="3" id="KW-0813">Transport</keyword>
<dbReference type="Proteomes" id="UP000659654">
    <property type="component" value="Unassembled WGS sequence"/>
</dbReference>
<feature type="binding site" evidence="16">
    <location>
        <position position="702"/>
    </location>
    <ligand>
        <name>L-glutamate</name>
        <dbReference type="ChEBI" id="CHEBI:29985"/>
    </ligand>
</feature>
<feature type="domain" description="Ionotropic glutamate receptor L-glutamate and glycine-binding" evidence="23">
    <location>
        <begin position="441"/>
        <end position="506"/>
    </location>
</feature>
<evidence type="ECO:0000256" key="16">
    <source>
        <dbReference type="PIRSR" id="PIRSR601508-1"/>
    </source>
</evidence>
<dbReference type="EMBL" id="CAJFDI010000001">
    <property type="protein sequence ID" value="CAD5208279.1"/>
    <property type="molecule type" value="Genomic_DNA"/>
</dbReference>
<keyword evidence="25" id="KW-1185">Reference proteome</keyword>
<feature type="binding site" evidence="16">
    <location>
        <position position="749"/>
    </location>
    <ligand>
        <name>L-glutamate</name>
        <dbReference type="ChEBI" id="CHEBI:29985"/>
    </ligand>
</feature>
<evidence type="ECO:0000256" key="17">
    <source>
        <dbReference type="PIRSR" id="PIRSR601508-2"/>
    </source>
</evidence>
<dbReference type="Gene3D" id="1.10.287.70">
    <property type="match status" value="1"/>
</dbReference>
<feature type="transmembrane region" description="Helical" evidence="20">
    <location>
        <begin position="833"/>
        <end position="860"/>
    </location>
</feature>
<feature type="compositionally biased region" description="Basic residues" evidence="19">
    <location>
        <begin position="889"/>
        <end position="903"/>
    </location>
</feature>
<keyword evidence="6 20" id="KW-1133">Transmembrane helix</keyword>
<evidence type="ECO:0000259" key="22">
    <source>
        <dbReference type="SMART" id="SM00079"/>
    </source>
</evidence>
<accession>A0A811JXM2</accession>
<dbReference type="SMR" id="A0A811JXM2"/>
<evidence type="ECO:0000256" key="13">
    <source>
        <dbReference type="ARBA" id="ARBA00023286"/>
    </source>
</evidence>
<feature type="disulfide bond" evidence="18">
    <location>
        <begin position="761"/>
        <end position="817"/>
    </location>
</feature>
<name>A0A811JXM2_BURXY</name>
<feature type="transmembrane region" description="Helical" evidence="20">
    <location>
        <begin position="562"/>
        <end position="581"/>
    </location>
</feature>
<evidence type="ECO:0000256" key="11">
    <source>
        <dbReference type="ARBA" id="ARBA00023180"/>
    </source>
</evidence>
<evidence type="ECO:0000256" key="6">
    <source>
        <dbReference type="ARBA" id="ARBA00022989"/>
    </source>
</evidence>
<evidence type="ECO:0000313" key="25">
    <source>
        <dbReference type="Proteomes" id="UP000659654"/>
    </source>
</evidence>
<keyword evidence="18" id="KW-1015">Disulfide bond</keyword>
<gene>
    <name evidence="24" type="ORF">BXYJ_LOCUS515</name>
</gene>
<dbReference type="CDD" id="cd13714">
    <property type="entry name" value="PBP2_iGluR_Kainate"/>
    <property type="match status" value="1"/>
</dbReference>
<comment type="similarity">
    <text evidence="2">Belongs to the glutamate-gated ion channel (TC 1.A.10.1) family.</text>
</comment>
<dbReference type="FunFam" id="3.40.190.10:FF:000439">
    <property type="entry name" value="GLutamate Receptor family (AMPA)"/>
    <property type="match status" value="1"/>
</dbReference>
<dbReference type="FunFam" id="3.40.190.10:FF:000024">
    <property type="entry name" value="Glutamate receptor, ionotropic, delta 1"/>
    <property type="match status" value="1"/>
</dbReference>
<dbReference type="SMART" id="SM00079">
    <property type="entry name" value="PBPe"/>
    <property type="match status" value="1"/>
</dbReference>
<feature type="binding site" evidence="16">
    <location>
        <position position="522"/>
    </location>
    <ligand>
        <name>L-glutamate</name>
        <dbReference type="ChEBI" id="CHEBI:29985"/>
    </ligand>
</feature>
<dbReference type="SMART" id="SM00918">
    <property type="entry name" value="Lig_chan-Glu_bd"/>
    <property type="match status" value="1"/>
</dbReference>
<protein>
    <submittedName>
        <fullName evidence="24">(pine wood nematode) hypothetical protein</fullName>
    </submittedName>
</protein>
<feature type="site" description="Interaction with the cone snail toxin Con-ikot-ikot" evidence="17">
    <location>
        <position position="681"/>
    </location>
</feature>
<dbReference type="Pfam" id="PF01094">
    <property type="entry name" value="ANF_receptor"/>
    <property type="match status" value="1"/>
</dbReference>
<dbReference type="EMBL" id="CAJFCV020000001">
    <property type="protein sequence ID" value="CAG9080857.1"/>
    <property type="molecule type" value="Genomic_DNA"/>
</dbReference>
<dbReference type="PANTHER" id="PTHR18966">
    <property type="entry name" value="IONOTROPIC GLUTAMATE RECEPTOR"/>
    <property type="match status" value="1"/>
</dbReference>
<feature type="domain" description="Ionotropic glutamate receptor C-terminal" evidence="22">
    <location>
        <begin position="431"/>
        <end position="812"/>
    </location>
</feature>
<feature type="binding site" evidence="16">
    <location>
        <position position="515"/>
    </location>
    <ligand>
        <name>L-glutamate</name>
        <dbReference type="ChEBI" id="CHEBI:29985"/>
    </ligand>
</feature>
<evidence type="ECO:0000256" key="2">
    <source>
        <dbReference type="ARBA" id="ARBA00008685"/>
    </source>
</evidence>
<dbReference type="Proteomes" id="UP000582659">
    <property type="component" value="Unassembled WGS sequence"/>
</dbReference>
<evidence type="ECO:0000256" key="21">
    <source>
        <dbReference type="SAM" id="SignalP"/>
    </source>
</evidence>
<keyword evidence="12" id="KW-0628">Postsynaptic cell membrane</keyword>
<dbReference type="Gene3D" id="3.40.50.2300">
    <property type="match status" value="2"/>
</dbReference>
<evidence type="ECO:0000256" key="9">
    <source>
        <dbReference type="ARBA" id="ARBA00023136"/>
    </source>
</evidence>
<evidence type="ECO:0000256" key="4">
    <source>
        <dbReference type="ARBA" id="ARBA00022475"/>
    </source>
</evidence>
<feature type="transmembrane region" description="Helical" evidence="20">
    <location>
        <begin position="652"/>
        <end position="674"/>
    </location>
</feature>
<dbReference type="SUPFAM" id="SSF53822">
    <property type="entry name" value="Periplasmic binding protein-like I"/>
    <property type="match status" value="1"/>
</dbReference>
<keyword evidence="7" id="KW-0770">Synapse</keyword>
<dbReference type="SUPFAM" id="SSF53850">
    <property type="entry name" value="Periplasmic binding protein-like II"/>
    <property type="match status" value="1"/>
</dbReference>
<dbReference type="PRINTS" id="PR00177">
    <property type="entry name" value="NMDARECEPTOR"/>
</dbReference>
<evidence type="ECO:0000256" key="19">
    <source>
        <dbReference type="SAM" id="MobiDB-lite"/>
    </source>
</evidence>
<keyword evidence="21" id="KW-0732">Signal</keyword>
<evidence type="ECO:0000256" key="8">
    <source>
        <dbReference type="ARBA" id="ARBA00023065"/>
    </source>
</evidence>
<evidence type="ECO:0000256" key="18">
    <source>
        <dbReference type="PIRSR" id="PIRSR601508-3"/>
    </source>
</evidence>
<dbReference type="FunFam" id="1.10.287.70:FF:000105">
    <property type="entry name" value="Eye-enriched kainate receptor, isoform A"/>
    <property type="match status" value="1"/>
</dbReference>
<dbReference type="InterPro" id="IPR001828">
    <property type="entry name" value="ANF_lig-bd_rcpt"/>
</dbReference>
<feature type="region of interest" description="Disordered" evidence="19">
    <location>
        <begin position="884"/>
        <end position="903"/>
    </location>
</feature>
<feature type="disulfide bond" evidence="18">
    <location>
        <begin position="78"/>
        <end position="337"/>
    </location>
</feature>
<evidence type="ECO:0000259" key="23">
    <source>
        <dbReference type="SMART" id="SM00918"/>
    </source>
</evidence>
<dbReference type="OrthoDB" id="5984008at2759"/>
<proteinExistence type="inferred from homology"/>
<dbReference type="GO" id="GO:0015276">
    <property type="term" value="F:ligand-gated monoatomic ion channel activity"/>
    <property type="evidence" value="ECO:0007669"/>
    <property type="project" value="InterPro"/>
</dbReference>
<evidence type="ECO:0000256" key="10">
    <source>
        <dbReference type="ARBA" id="ARBA00023170"/>
    </source>
</evidence>
<keyword evidence="14" id="KW-0407">Ion channel</keyword>
<evidence type="ECO:0000256" key="15">
    <source>
        <dbReference type="ARBA" id="ARBA00034100"/>
    </source>
</evidence>
<keyword evidence="9 20" id="KW-0472">Membrane</keyword>
<evidence type="ECO:0000256" key="12">
    <source>
        <dbReference type="ARBA" id="ARBA00023257"/>
    </source>
</evidence>
<comment type="caution">
    <text evidence="24">The sequence shown here is derived from an EMBL/GenBank/DDBJ whole genome shotgun (WGS) entry which is preliminary data.</text>
</comment>
<dbReference type="InterPro" id="IPR028082">
    <property type="entry name" value="Peripla_BP_I"/>
</dbReference>
<sequence length="903" mass="103322">MILFNLLTLLFLLNLQVADGFTFTFGAILRQKEDAHIRGALNFAVGWLNKNFRELGKFGLKVKSIQPGDHYGAVKSTCKLMEKEKIFGLFAPAENTLSAQLVQLANSLDLPLFTVVDDFSVPHPLDPAMEGSRNKFSSKIEMFPRVHLNDAISDLIKHWRWNRVIVVYAEVERVVRLIPFLERELYSGIRFQFVQVENGDFLAATKQIKTLEDCTDVQQSDCQQFSRILVDMNPKDTYDFLLADLRTMDMSLFRHNHARFISVELVSPQFLRTERRFDFEDFKAQIRSNWTFENGDTKALKMSEAVLAFDSILLAAKSLHKMAQIYPLKTEIHSIRCRSMTRGFIPYRYGRILIDTVKNNTVLGLSGDLSRVGRMFGASNFSFRINLLGFTGRIDDIGYWEPQTDVHVNMSHDSKAQIQHNVKVSDELKPHFRVSTIMERPYVMLKKNHFELDQNSQFEGFCIDLLHELSDDLGFTYTIHVVKDNKYGNDIYGNGSWDGMIGEILRGEADMVVAPFTANFRRAEVVDFTKPFLSLGISILFKIPADHQPDLFSFLNPLSLEIWVSIALSICALSLGMFVCAQITPYEWNLNFSCCTAHQPHPAATYTAEDAPIQLSNNYSFWNTLWYVMSTMLKGGCDFGPRAVSTRMLGGTWWMFTLVIVSAYTANLAAVLTVSKPHIPIRSLDDLANQTDILYGTIRGGSTMQFFQESKIPSHQKMWRFMQQRDVFVRSNREGVQKVLAQNYAYLMESSSLEYEVQQNCNLTQIGGVLGSKGYGIALQKGSEWTDRISKQILLYQKRGIIEMKKQKWWRSKGATCTGMGSSVKQQRVSLNLYNVSGLFLILFSGLVFSTISVVIEYYCRSRKVGKHEIKEELRMALNMTHVGEHRTRKERVKKTKKRNRSE</sequence>
<dbReference type="InterPro" id="IPR001320">
    <property type="entry name" value="Iontro_rcpt_C"/>
</dbReference>
<dbReference type="AlphaFoldDB" id="A0A811JXM2"/>
<keyword evidence="8" id="KW-0406">Ion transport</keyword>
<organism evidence="24 25">
    <name type="scientific">Bursaphelenchus xylophilus</name>
    <name type="common">Pinewood nematode worm</name>
    <name type="synonym">Aphelenchoides xylophilus</name>
    <dbReference type="NCBI Taxonomy" id="6326"/>
    <lineage>
        <taxon>Eukaryota</taxon>
        <taxon>Metazoa</taxon>
        <taxon>Ecdysozoa</taxon>
        <taxon>Nematoda</taxon>
        <taxon>Chromadorea</taxon>
        <taxon>Rhabditida</taxon>
        <taxon>Tylenchina</taxon>
        <taxon>Tylenchomorpha</taxon>
        <taxon>Aphelenchoidea</taxon>
        <taxon>Aphelenchoididae</taxon>
        <taxon>Bursaphelenchus</taxon>
    </lineage>
</organism>
<dbReference type="GO" id="GO:0038023">
    <property type="term" value="F:signaling receptor activity"/>
    <property type="evidence" value="ECO:0007669"/>
    <property type="project" value="InterPro"/>
</dbReference>
<dbReference type="Pfam" id="PF10613">
    <property type="entry name" value="Lig_chan-Glu_bd"/>
    <property type="match status" value="1"/>
</dbReference>
<feature type="signal peptide" evidence="21">
    <location>
        <begin position="1"/>
        <end position="20"/>
    </location>
</feature>
<feature type="binding site" evidence="16">
    <location>
        <position position="517"/>
    </location>
    <ligand>
        <name>L-glutamate</name>
        <dbReference type="ChEBI" id="CHEBI:29985"/>
    </ligand>
</feature>